<name>A0ABV9B7J2_9ACTN</name>
<dbReference type="RefSeq" id="WP_381175636.1">
    <property type="nucleotide sequence ID" value="NZ_JBHSFK010000072.1"/>
</dbReference>
<feature type="compositionally biased region" description="Low complexity" evidence="1">
    <location>
        <begin position="165"/>
        <end position="206"/>
    </location>
</feature>
<dbReference type="InterPro" id="IPR036390">
    <property type="entry name" value="WH_DNA-bd_sf"/>
</dbReference>
<evidence type="ECO:0000313" key="4">
    <source>
        <dbReference type="Proteomes" id="UP001595839"/>
    </source>
</evidence>
<accession>A0ABV9B7J2</accession>
<dbReference type="Gene3D" id="1.10.10.10">
    <property type="entry name" value="Winged helix-like DNA-binding domain superfamily/Winged helix DNA-binding domain"/>
    <property type="match status" value="1"/>
</dbReference>
<feature type="domain" description="HTH marR-type" evidence="2">
    <location>
        <begin position="15"/>
        <end position="151"/>
    </location>
</feature>
<gene>
    <name evidence="3" type="ORF">ACFPIH_54060</name>
</gene>
<dbReference type="SUPFAM" id="SSF46785">
    <property type="entry name" value="Winged helix' DNA-binding domain"/>
    <property type="match status" value="1"/>
</dbReference>
<sequence>MSSSPPAVPPASPAAVEIERALTHIAYLSVRARQHDRLVELAGVPLDRAAVAMLRRIAEHDPLRPGELAQVLAVQASHVTRQVQRLQRNGYVTRVPDRDDPRALRIRLTPRGEDAVARLGDAGARGMQLALAHWPPGELRQLARLFGRLADELLADSAPTGARFEGGPLEDGPGPLEGAPLDEGSLGEGSLDEGQGADAGAAAATA</sequence>
<dbReference type="PANTHER" id="PTHR33164:SF57">
    <property type="entry name" value="MARR-FAMILY TRANSCRIPTIONAL REGULATOR"/>
    <property type="match status" value="1"/>
</dbReference>
<dbReference type="PROSITE" id="PS50995">
    <property type="entry name" value="HTH_MARR_2"/>
    <property type="match status" value="1"/>
</dbReference>
<dbReference type="SMART" id="SM00347">
    <property type="entry name" value="HTH_MARR"/>
    <property type="match status" value="1"/>
</dbReference>
<keyword evidence="4" id="KW-1185">Reference proteome</keyword>
<dbReference type="EMBL" id="JBHSFK010000072">
    <property type="protein sequence ID" value="MFC4508223.1"/>
    <property type="molecule type" value="Genomic_DNA"/>
</dbReference>
<dbReference type="Pfam" id="PF01047">
    <property type="entry name" value="MarR"/>
    <property type="match status" value="1"/>
</dbReference>
<proteinExistence type="predicted"/>
<dbReference type="InterPro" id="IPR039422">
    <property type="entry name" value="MarR/SlyA-like"/>
</dbReference>
<evidence type="ECO:0000313" key="3">
    <source>
        <dbReference type="EMBL" id="MFC4508223.1"/>
    </source>
</evidence>
<reference evidence="4" key="1">
    <citation type="journal article" date="2019" name="Int. J. Syst. Evol. Microbiol.">
        <title>The Global Catalogue of Microorganisms (GCM) 10K type strain sequencing project: providing services to taxonomists for standard genome sequencing and annotation.</title>
        <authorList>
            <consortium name="The Broad Institute Genomics Platform"/>
            <consortium name="The Broad Institute Genome Sequencing Center for Infectious Disease"/>
            <person name="Wu L."/>
            <person name="Ma J."/>
        </authorList>
    </citation>
    <scope>NUCLEOTIDE SEQUENCE [LARGE SCALE GENOMIC DNA]</scope>
    <source>
        <strain evidence="4">CGMCC 4.7177</strain>
    </source>
</reference>
<evidence type="ECO:0000256" key="1">
    <source>
        <dbReference type="SAM" id="MobiDB-lite"/>
    </source>
</evidence>
<organism evidence="3 4">
    <name type="scientific">Streptomyces vulcanius</name>
    <dbReference type="NCBI Taxonomy" id="1441876"/>
    <lineage>
        <taxon>Bacteria</taxon>
        <taxon>Bacillati</taxon>
        <taxon>Actinomycetota</taxon>
        <taxon>Actinomycetes</taxon>
        <taxon>Kitasatosporales</taxon>
        <taxon>Streptomycetaceae</taxon>
        <taxon>Streptomyces</taxon>
    </lineage>
</organism>
<dbReference type="InterPro" id="IPR000835">
    <property type="entry name" value="HTH_MarR-typ"/>
</dbReference>
<protein>
    <submittedName>
        <fullName evidence="3">MarR family winged helix-turn-helix transcriptional regulator</fullName>
    </submittedName>
</protein>
<dbReference type="PRINTS" id="PR00598">
    <property type="entry name" value="HTHMARR"/>
</dbReference>
<dbReference type="InterPro" id="IPR036388">
    <property type="entry name" value="WH-like_DNA-bd_sf"/>
</dbReference>
<evidence type="ECO:0000259" key="2">
    <source>
        <dbReference type="PROSITE" id="PS50995"/>
    </source>
</evidence>
<dbReference type="Proteomes" id="UP001595839">
    <property type="component" value="Unassembled WGS sequence"/>
</dbReference>
<comment type="caution">
    <text evidence="3">The sequence shown here is derived from an EMBL/GenBank/DDBJ whole genome shotgun (WGS) entry which is preliminary data.</text>
</comment>
<feature type="region of interest" description="Disordered" evidence="1">
    <location>
        <begin position="159"/>
        <end position="206"/>
    </location>
</feature>
<dbReference type="PANTHER" id="PTHR33164">
    <property type="entry name" value="TRANSCRIPTIONAL REGULATOR, MARR FAMILY"/>
    <property type="match status" value="1"/>
</dbReference>